<feature type="transmembrane region" description="Helical" evidence="7">
    <location>
        <begin position="189"/>
        <end position="212"/>
    </location>
</feature>
<evidence type="ECO:0000256" key="6">
    <source>
        <dbReference type="ARBA" id="ARBA00023136"/>
    </source>
</evidence>
<dbReference type="PANTHER" id="PTHR43005:SF2">
    <property type="entry name" value="INTEGRAL MEMBRANE SUGAR TRANSPORT PROTEIN"/>
    <property type="match status" value="1"/>
</dbReference>
<dbReference type="Pfam" id="PF00528">
    <property type="entry name" value="BPD_transp_1"/>
    <property type="match status" value="1"/>
</dbReference>
<protein>
    <submittedName>
        <fullName evidence="10">Sugar ABC transporter permease</fullName>
    </submittedName>
</protein>
<dbReference type="PANTHER" id="PTHR43005">
    <property type="entry name" value="BLR7065 PROTEIN"/>
    <property type="match status" value="1"/>
</dbReference>
<dbReference type="GO" id="GO:0005886">
    <property type="term" value="C:plasma membrane"/>
    <property type="evidence" value="ECO:0007669"/>
    <property type="project" value="UniProtKB-SubCell"/>
</dbReference>
<feature type="domain" description="ABC transmembrane type-1" evidence="9">
    <location>
        <begin position="104"/>
        <end position="314"/>
    </location>
</feature>
<dbReference type="RefSeq" id="WP_147782669.1">
    <property type="nucleotide sequence ID" value="NZ_VRMG01000005.1"/>
</dbReference>
<name>A0A5C8UT28_9MICO</name>
<evidence type="ECO:0000259" key="9">
    <source>
        <dbReference type="PROSITE" id="PS50928"/>
    </source>
</evidence>
<evidence type="ECO:0000313" key="10">
    <source>
        <dbReference type="EMBL" id="TXN31083.1"/>
    </source>
</evidence>
<dbReference type="GO" id="GO:0055085">
    <property type="term" value="P:transmembrane transport"/>
    <property type="evidence" value="ECO:0007669"/>
    <property type="project" value="InterPro"/>
</dbReference>
<evidence type="ECO:0000256" key="2">
    <source>
        <dbReference type="ARBA" id="ARBA00022448"/>
    </source>
</evidence>
<comment type="similarity">
    <text evidence="7">Belongs to the binding-protein-dependent transport system permease family.</text>
</comment>
<proteinExistence type="inferred from homology"/>
<feature type="transmembrane region" description="Helical" evidence="7">
    <location>
        <begin position="248"/>
        <end position="270"/>
    </location>
</feature>
<feature type="transmembrane region" description="Helical" evidence="7">
    <location>
        <begin position="290"/>
        <end position="315"/>
    </location>
</feature>
<dbReference type="PROSITE" id="PS50928">
    <property type="entry name" value="ABC_TM1"/>
    <property type="match status" value="1"/>
</dbReference>
<organism evidence="10 11">
    <name type="scientific">Lacisediminihabitans profunda</name>
    <dbReference type="NCBI Taxonomy" id="2594790"/>
    <lineage>
        <taxon>Bacteria</taxon>
        <taxon>Bacillati</taxon>
        <taxon>Actinomycetota</taxon>
        <taxon>Actinomycetes</taxon>
        <taxon>Micrococcales</taxon>
        <taxon>Microbacteriaceae</taxon>
        <taxon>Lacisediminihabitans</taxon>
    </lineage>
</organism>
<evidence type="ECO:0000256" key="3">
    <source>
        <dbReference type="ARBA" id="ARBA00022475"/>
    </source>
</evidence>
<dbReference type="CDD" id="cd06261">
    <property type="entry name" value="TM_PBP2"/>
    <property type="match status" value="1"/>
</dbReference>
<keyword evidence="4 7" id="KW-0812">Transmembrane</keyword>
<reference evidence="10 11" key="1">
    <citation type="submission" date="2019-08" db="EMBL/GenBank/DDBJ databases">
        <title>Bacterial whole genome sequence for Glaciihabitans sp. CHu50b-6-2.</title>
        <authorList>
            <person name="Jin L."/>
        </authorList>
    </citation>
    <scope>NUCLEOTIDE SEQUENCE [LARGE SCALE GENOMIC DNA]</scope>
    <source>
        <strain evidence="10 11">CHu50b-6-2</strain>
    </source>
</reference>
<evidence type="ECO:0000313" key="11">
    <source>
        <dbReference type="Proteomes" id="UP000321379"/>
    </source>
</evidence>
<feature type="transmembrane region" description="Helical" evidence="7">
    <location>
        <begin position="104"/>
        <end position="126"/>
    </location>
</feature>
<evidence type="ECO:0000256" key="7">
    <source>
        <dbReference type="RuleBase" id="RU363032"/>
    </source>
</evidence>
<accession>A0A5C8UT28</accession>
<comment type="subcellular location">
    <subcellularLocation>
        <location evidence="1 7">Cell membrane</location>
        <topology evidence="1 7">Multi-pass membrane protein</topology>
    </subcellularLocation>
</comment>
<feature type="region of interest" description="Disordered" evidence="8">
    <location>
        <begin position="1"/>
        <end position="38"/>
    </location>
</feature>
<evidence type="ECO:0000256" key="4">
    <source>
        <dbReference type="ARBA" id="ARBA00022692"/>
    </source>
</evidence>
<dbReference type="EMBL" id="VRMG01000005">
    <property type="protein sequence ID" value="TXN31083.1"/>
    <property type="molecule type" value="Genomic_DNA"/>
</dbReference>
<gene>
    <name evidence="10" type="ORF">FVP33_05685</name>
</gene>
<dbReference type="InterPro" id="IPR035906">
    <property type="entry name" value="MetI-like_sf"/>
</dbReference>
<feature type="transmembrane region" description="Helical" evidence="7">
    <location>
        <begin position="138"/>
        <end position="158"/>
    </location>
</feature>
<evidence type="ECO:0000256" key="8">
    <source>
        <dbReference type="SAM" id="MobiDB-lite"/>
    </source>
</evidence>
<comment type="caution">
    <text evidence="10">The sequence shown here is derived from an EMBL/GenBank/DDBJ whole genome shotgun (WGS) entry which is preliminary data.</text>
</comment>
<keyword evidence="5 7" id="KW-1133">Transmembrane helix</keyword>
<evidence type="ECO:0000256" key="5">
    <source>
        <dbReference type="ARBA" id="ARBA00022989"/>
    </source>
</evidence>
<sequence>MSTSTPVKAPAVTRASGSPTGSPVGGRPARRPGRSPSERNRPFWMLAPGGILMVIIIIVPLAIAFVISLLDLDQYTLRSWLQAPFIGLQNYLEAVTKSSLLRSIWISVSYAAIASAVTLPIGVAAALATQNAFRGRGLVRSIFLIPYVLPAFVVGTVWRTMLQPGGVVDAGLTGLGIHAGLWLNGPQSYWALIAVQIWSSWPFFYLLVLAGLQSVDQEVHEAAAIDGAGWWTKLRHVIFPYLKGPVSLALIISFLHNINGFTLPFVLFGVPAPEDVNVLPVLTYITSFQSFRFGLSAAMAVASLVLIAIPLFIYLKAVRLDTGEEGKRP</sequence>
<dbReference type="AlphaFoldDB" id="A0A5C8UT28"/>
<dbReference type="SUPFAM" id="SSF161098">
    <property type="entry name" value="MetI-like"/>
    <property type="match status" value="1"/>
</dbReference>
<feature type="transmembrane region" description="Helical" evidence="7">
    <location>
        <begin position="43"/>
        <end position="70"/>
    </location>
</feature>
<dbReference type="Proteomes" id="UP000321379">
    <property type="component" value="Unassembled WGS sequence"/>
</dbReference>
<keyword evidence="3" id="KW-1003">Cell membrane</keyword>
<keyword evidence="6 7" id="KW-0472">Membrane</keyword>
<keyword evidence="2 7" id="KW-0813">Transport</keyword>
<keyword evidence="11" id="KW-1185">Reference proteome</keyword>
<dbReference type="InterPro" id="IPR000515">
    <property type="entry name" value="MetI-like"/>
</dbReference>
<evidence type="ECO:0000256" key="1">
    <source>
        <dbReference type="ARBA" id="ARBA00004651"/>
    </source>
</evidence>
<dbReference type="Gene3D" id="1.10.3720.10">
    <property type="entry name" value="MetI-like"/>
    <property type="match status" value="1"/>
</dbReference>